<organism evidence="7 8">
    <name type="scientific">Alicyclobacillus macrosporangiidus</name>
    <dbReference type="NCBI Taxonomy" id="392015"/>
    <lineage>
        <taxon>Bacteria</taxon>
        <taxon>Bacillati</taxon>
        <taxon>Bacillota</taxon>
        <taxon>Bacilli</taxon>
        <taxon>Bacillales</taxon>
        <taxon>Alicyclobacillaceae</taxon>
        <taxon>Alicyclobacillus</taxon>
    </lineage>
</organism>
<dbReference type="InterPro" id="IPR025662">
    <property type="entry name" value="Sigma_54_int_dom_ATP-bd_1"/>
</dbReference>
<evidence type="ECO:0000313" key="8">
    <source>
        <dbReference type="Proteomes" id="UP000183508"/>
    </source>
</evidence>
<dbReference type="Pfam" id="PF25601">
    <property type="entry name" value="AAA_lid_14"/>
    <property type="match status" value="1"/>
</dbReference>
<dbReference type="GO" id="GO:0043565">
    <property type="term" value="F:sequence-specific DNA binding"/>
    <property type="evidence" value="ECO:0007669"/>
    <property type="project" value="InterPro"/>
</dbReference>
<keyword evidence="4 7" id="KW-0238">DNA-binding</keyword>
<protein>
    <submittedName>
        <fullName evidence="7">Transcriptional regulator containing PAS, AAA-type ATPase, and DNA-binding Fis domains</fullName>
    </submittedName>
</protein>
<sequence length="648" mass="71083">MPMKIVLIAPYENLARDAEEVCRAYGERVEILLGRMEEGVRLGRRAVAEGAAVLISRGGTCLRLAEQAGVPVVEIAVTAYDVLRALTRAAERGKRIGVAGFTNVIDGLAELRPILRVPVVPIEITGEDEESRRRLEAAVRDEGVDCLVGDTSVVMQGANLGVPCVLIESGKTAIWSAIQEAKRIVAARMAERRVQTTLRTAIDRANQGLLVLDGGTVAFANRTLLAWIGRDTCAGLPARQCLPPSLCDFADAAPEGHRSDVIRVGGQLCFAERHCLGEEGRVMVVLSRVEEIESAERQVRQKRAMGGHVAHYTFDDLYGPSRAMRAVVARAIHFAQTDSSVLIVGETGTGKEVLAQSIHNASPRARGPFVAVNCAALPDQLLESELFGYEDGAFTGARRGGKPGLFELAHGGTIFLDEIGETPLHVQQRLLRVLQERQVMRIGGERVIPVDVRVIAATNQPLWQFVQEGKFRKDLFFRIDVLRLHTVPLRERREDIPELTERLLHQLWYKRKGVGARPRIDPAIYPILQDYHWPGNVRELQNMCDYLVATAGSGRIGMAEILDWLEHKALPDTAPKEAPAAPGTGEVPPVDATLEDVERWAVERMLQHTGGDLTRAAQTLGISRTTLWRKLKQWQADAGSAGHGTNLA</sequence>
<dbReference type="Pfam" id="PF00158">
    <property type="entry name" value="Sigma54_activat"/>
    <property type="match status" value="1"/>
</dbReference>
<dbReference type="GO" id="GO:0006355">
    <property type="term" value="P:regulation of DNA-templated transcription"/>
    <property type="evidence" value="ECO:0007669"/>
    <property type="project" value="InterPro"/>
</dbReference>
<evidence type="ECO:0000313" key="7">
    <source>
        <dbReference type="EMBL" id="SFU54059.1"/>
    </source>
</evidence>
<dbReference type="Pfam" id="PF02954">
    <property type="entry name" value="HTH_8"/>
    <property type="match status" value="1"/>
</dbReference>
<evidence type="ECO:0000256" key="4">
    <source>
        <dbReference type="ARBA" id="ARBA00023125"/>
    </source>
</evidence>
<dbReference type="Gene3D" id="1.10.8.60">
    <property type="match status" value="1"/>
</dbReference>
<dbReference type="EMBL" id="FPBV01000003">
    <property type="protein sequence ID" value="SFU54059.1"/>
    <property type="molecule type" value="Genomic_DNA"/>
</dbReference>
<dbReference type="RefSeq" id="WP_074950032.1">
    <property type="nucleotide sequence ID" value="NZ_FPBV01000003.1"/>
</dbReference>
<dbReference type="Gene3D" id="1.10.10.60">
    <property type="entry name" value="Homeodomain-like"/>
    <property type="match status" value="1"/>
</dbReference>
<dbReference type="PRINTS" id="PR01590">
    <property type="entry name" value="HTHFIS"/>
</dbReference>
<keyword evidence="1" id="KW-0547">Nucleotide-binding</keyword>
<keyword evidence="2" id="KW-0067">ATP-binding</keyword>
<name>A0A1I7H038_9BACL</name>
<dbReference type="SUPFAM" id="SSF46689">
    <property type="entry name" value="Homeodomain-like"/>
    <property type="match status" value="1"/>
</dbReference>
<evidence type="ECO:0000256" key="1">
    <source>
        <dbReference type="ARBA" id="ARBA00022741"/>
    </source>
</evidence>
<dbReference type="SUPFAM" id="SSF52540">
    <property type="entry name" value="P-loop containing nucleoside triphosphate hydrolases"/>
    <property type="match status" value="1"/>
</dbReference>
<dbReference type="PROSITE" id="PS00688">
    <property type="entry name" value="SIGMA54_INTERACT_3"/>
    <property type="match status" value="1"/>
</dbReference>
<dbReference type="Pfam" id="PF06506">
    <property type="entry name" value="PrpR_N"/>
    <property type="match status" value="1"/>
</dbReference>
<dbReference type="InterPro" id="IPR027417">
    <property type="entry name" value="P-loop_NTPase"/>
</dbReference>
<reference evidence="8" key="1">
    <citation type="submission" date="2016-10" db="EMBL/GenBank/DDBJ databases">
        <authorList>
            <person name="Varghese N."/>
        </authorList>
    </citation>
    <scope>NUCLEOTIDE SEQUENCE [LARGE SCALE GENOMIC DNA]</scope>
    <source>
        <strain evidence="8">DSM 17980</strain>
    </source>
</reference>
<dbReference type="FunFam" id="3.40.50.300:FF:000006">
    <property type="entry name" value="DNA-binding transcriptional regulator NtrC"/>
    <property type="match status" value="1"/>
</dbReference>
<dbReference type="InterPro" id="IPR010524">
    <property type="entry name" value="Sig_transdc_resp-reg_PrpR_N"/>
</dbReference>
<dbReference type="InterPro" id="IPR002078">
    <property type="entry name" value="Sigma_54_int"/>
</dbReference>
<dbReference type="InterPro" id="IPR025943">
    <property type="entry name" value="Sigma_54_int_dom_ATP-bd_2"/>
</dbReference>
<dbReference type="eggNOG" id="COG3829">
    <property type="taxonomic scope" value="Bacteria"/>
</dbReference>
<keyword evidence="5" id="KW-0804">Transcription</keyword>
<dbReference type="Proteomes" id="UP000183508">
    <property type="component" value="Unassembled WGS sequence"/>
</dbReference>
<evidence type="ECO:0000259" key="6">
    <source>
        <dbReference type="PROSITE" id="PS50045"/>
    </source>
</evidence>
<dbReference type="GO" id="GO:0000156">
    <property type="term" value="F:phosphorelay response regulator activity"/>
    <property type="evidence" value="ECO:0007669"/>
    <property type="project" value="InterPro"/>
</dbReference>
<evidence type="ECO:0000256" key="2">
    <source>
        <dbReference type="ARBA" id="ARBA00022840"/>
    </source>
</evidence>
<evidence type="ECO:0000256" key="3">
    <source>
        <dbReference type="ARBA" id="ARBA00023015"/>
    </source>
</evidence>
<feature type="domain" description="Sigma-54 factor interaction" evidence="6">
    <location>
        <begin position="317"/>
        <end position="549"/>
    </location>
</feature>
<accession>A0A1I7H038</accession>
<evidence type="ECO:0000256" key="5">
    <source>
        <dbReference type="ARBA" id="ARBA00023163"/>
    </source>
</evidence>
<dbReference type="Gene3D" id="3.40.50.300">
    <property type="entry name" value="P-loop containing nucleotide triphosphate hydrolases"/>
    <property type="match status" value="1"/>
</dbReference>
<dbReference type="GO" id="GO:0005524">
    <property type="term" value="F:ATP binding"/>
    <property type="evidence" value="ECO:0007669"/>
    <property type="project" value="UniProtKB-KW"/>
</dbReference>
<gene>
    <name evidence="7" type="ORF">SAMN05421543_103158</name>
</gene>
<dbReference type="PROSITE" id="PS00676">
    <property type="entry name" value="SIGMA54_INTERACT_2"/>
    <property type="match status" value="1"/>
</dbReference>
<keyword evidence="8" id="KW-1185">Reference proteome</keyword>
<dbReference type="InterPro" id="IPR025944">
    <property type="entry name" value="Sigma_54_int_dom_CS"/>
</dbReference>
<proteinExistence type="predicted"/>
<dbReference type="STRING" id="392015.SAMN05421543_103158"/>
<dbReference type="PROSITE" id="PS00675">
    <property type="entry name" value="SIGMA54_INTERACT_1"/>
    <property type="match status" value="1"/>
</dbReference>
<dbReference type="OrthoDB" id="9762199at2"/>
<dbReference type="Gene3D" id="3.40.50.10660">
    <property type="entry name" value="PrpR receptor domain-like"/>
    <property type="match status" value="1"/>
</dbReference>
<dbReference type="SMART" id="SM00382">
    <property type="entry name" value="AAA"/>
    <property type="match status" value="1"/>
</dbReference>
<dbReference type="SUPFAM" id="SSF159800">
    <property type="entry name" value="PrpR receptor domain-like"/>
    <property type="match status" value="1"/>
</dbReference>
<dbReference type="AlphaFoldDB" id="A0A1I7H038"/>
<dbReference type="Gene3D" id="3.40.50.2300">
    <property type="match status" value="1"/>
</dbReference>
<keyword evidence="3" id="KW-0805">Transcription regulation</keyword>
<dbReference type="PANTHER" id="PTHR32071:SF57">
    <property type="entry name" value="C4-DICARBOXYLATE TRANSPORT TRANSCRIPTIONAL REGULATORY PROTEIN DCTD"/>
    <property type="match status" value="1"/>
</dbReference>
<dbReference type="InterPro" id="IPR003593">
    <property type="entry name" value="AAA+_ATPase"/>
</dbReference>
<dbReference type="CDD" id="cd00009">
    <property type="entry name" value="AAA"/>
    <property type="match status" value="1"/>
</dbReference>
<dbReference type="InterPro" id="IPR009057">
    <property type="entry name" value="Homeodomain-like_sf"/>
</dbReference>
<dbReference type="InterPro" id="IPR002197">
    <property type="entry name" value="HTH_Fis"/>
</dbReference>
<dbReference type="PANTHER" id="PTHR32071">
    <property type="entry name" value="TRANSCRIPTIONAL REGULATORY PROTEIN"/>
    <property type="match status" value="1"/>
</dbReference>
<dbReference type="PROSITE" id="PS50045">
    <property type="entry name" value="SIGMA54_INTERACT_4"/>
    <property type="match status" value="1"/>
</dbReference>
<dbReference type="InterPro" id="IPR058031">
    <property type="entry name" value="AAA_lid_NorR"/>
</dbReference>